<dbReference type="AlphaFoldDB" id="A0AAD6T0J9"/>
<dbReference type="Gene3D" id="3.20.20.70">
    <property type="entry name" value="Aldolase class I"/>
    <property type="match status" value="1"/>
</dbReference>
<name>A0AAD6T0J9_9AGAR</name>
<organism evidence="2 3">
    <name type="scientific">Mycena alexandri</name>
    <dbReference type="NCBI Taxonomy" id="1745969"/>
    <lineage>
        <taxon>Eukaryota</taxon>
        <taxon>Fungi</taxon>
        <taxon>Dikarya</taxon>
        <taxon>Basidiomycota</taxon>
        <taxon>Agaricomycotina</taxon>
        <taxon>Agaricomycetes</taxon>
        <taxon>Agaricomycetidae</taxon>
        <taxon>Agaricales</taxon>
        <taxon>Marasmiineae</taxon>
        <taxon>Mycenaceae</taxon>
        <taxon>Mycena</taxon>
    </lineage>
</organism>
<comment type="caution">
    <text evidence="2">The sequence shown here is derived from an EMBL/GenBank/DDBJ whole genome shotgun (WGS) entry which is preliminary data.</text>
</comment>
<dbReference type="EMBL" id="JARJCM010000042">
    <property type="protein sequence ID" value="KAJ7036521.1"/>
    <property type="molecule type" value="Genomic_DNA"/>
</dbReference>
<protein>
    <recommendedName>
        <fullName evidence="1">NADH:flavin oxidoreductase/NADH oxidase N-terminal domain-containing protein</fullName>
    </recommendedName>
</protein>
<proteinExistence type="predicted"/>
<dbReference type="Proteomes" id="UP001218188">
    <property type="component" value="Unassembled WGS sequence"/>
</dbReference>
<dbReference type="PANTHER" id="PTHR22893">
    <property type="entry name" value="NADH OXIDOREDUCTASE-RELATED"/>
    <property type="match status" value="1"/>
</dbReference>
<accession>A0AAD6T0J9</accession>
<evidence type="ECO:0000313" key="3">
    <source>
        <dbReference type="Proteomes" id="UP001218188"/>
    </source>
</evidence>
<dbReference type="PANTHER" id="PTHR22893:SF91">
    <property type="entry name" value="NADPH DEHYDROGENASE 2-RELATED"/>
    <property type="match status" value="1"/>
</dbReference>
<keyword evidence="3" id="KW-1185">Reference proteome</keyword>
<dbReference type="GO" id="GO:0010181">
    <property type="term" value="F:FMN binding"/>
    <property type="evidence" value="ECO:0007669"/>
    <property type="project" value="InterPro"/>
</dbReference>
<dbReference type="CDD" id="cd02933">
    <property type="entry name" value="OYE_like_FMN"/>
    <property type="match status" value="1"/>
</dbReference>
<reference evidence="2" key="1">
    <citation type="submission" date="2023-03" db="EMBL/GenBank/DDBJ databases">
        <title>Massive genome expansion in bonnet fungi (Mycena s.s.) driven by repeated elements and novel gene families across ecological guilds.</title>
        <authorList>
            <consortium name="Lawrence Berkeley National Laboratory"/>
            <person name="Harder C.B."/>
            <person name="Miyauchi S."/>
            <person name="Viragh M."/>
            <person name="Kuo A."/>
            <person name="Thoen E."/>
            <person name="Andreopoulos B."/>
            <person name="Lu D."/>
            <person name="Skrede I."/>
            <person name="Drula E."/>
            <person name="Henrissat B."/>
            <person name="Morin E."/>
            <person name="Kohler A."/>
            <person name="Barry K."/>
            <person name="LaButti K."/>
            <person name="Morin E."/>
            <person name="Salamov A."/>
            <person name="Lipzen A."/>
            <person name="Mereny Z."/>
            <person name="Hegedus B."/>
            <person name="Baldrian P."/>
            <person name="Stursova M."/>
            <person name="Weitz H."/>
            <person name="Taylor A."/>
            <person name="Grigoriev I.V."/>
            <person name="Nagy L.G."/>
            <person name="Martin F."/>
            <person name="Kauserud H."/>
        </authorList>
    </citation>
    <scope>NUCLEOTIDE SEQUENCE</scope>
    <source>
        <strain evidence="2">CBHHK200</strain>
    </source>
</reference>
<dbReference type="SUPFAM" id="SSF51395">
    <property type="entry name" value="FMN-linked oxidoreductases"/>
    <property type="match status" value="1"/>
</dbReference>
<dbReference type="InterPro" id="IPR001155">
    <property type="entry name" value="OxRdtase_FMN_N"/>
</dbReference>
<dbReference type="InterPro" id="IPR045247">
    <property type="entry name" value="Oye-like"/>
</dbReference>
<evidence type="ECO:0000259" key="1">
    <source>
        <dbReference type="Pfam" id="PF00724"/>
    </source>
</evidence>
<sequence>MPSLFTPLQLGSITIPNRLGMSALTRNRAIEPGTVPTELMKQYYEQRAIGGAGLIVSEGTLITRQGGQFPYVPGIWNKSQVAGWKKITDAVHAAGSKIYAQLWHLGRTAHPDTPEQIASGDPVYAPSALAARGGKFDFLPGNPKNVTPTEIQDPTVLIAQFKTAAINAKEAGFDGVELHGANGYLVHQFLDSGSNKRTDKWGGSVENRARFCLEALRALIEVFGPDVSLKISPAAGFNDAGMELQESLDTFGYLLREVNKLGLSYVALVRYSLSLDPELDGKRRATKHDVLESYGPFLTETPIFVNASVTPTEAEELVSSGKVAGVFIGKGWISHPDLAKRIQAGRTLDNIVDWKTVYGGSDPAVGYVDYELAAF</sequence>
<evidence type="ECO:0000313" key="2">
    <source>
        <dbReference type="EMBL" id="KAJ7036521.1"/>
    </source>
</evidence>
<gene>
    <name evidence="2" type="ORF">C8F04DRAFT_472030</name>
</gene>
<dbReference type="Pfam" id="PF00724">
    <property type="entry name" value="Oxidored_FMN"/>
    <property type="match status" value="1"/>
</dbReference>
<dbReference type="InterPro" id="IPR013785">
    <property type="entry name" value="Aldolase_TIM"/>
</dbReference>
<feature type="domain" description="NADH:flavin oxidoreductase/NADH oxidase N-terminal" evidence="1">
    <location>
        <begin position="3"/>
        <end position="348"/>
    </location>
</feature>
<dbReference type="GO" id="GO:0016491">
    <property type="term" value="F:oxidoreductase activity"/>
    <property type="evidence" value="ECO:0007669"/>
    <property type="project" value="InterPro"/>
</dbReference>